<name>A0A9P8T343_9ASCO</name>
<reference evidence="3" key="2">
    <citation type="submission" date="2021-01" db="EMBL/GenBank/DDBJ databases">
        <authorList>
            <person name="Schikora-Tamarit M.A."/>
        </authorList>
    </citation>
    <scope>NUCLEOTIDE SEQUENCE</scope>
    <source>
        <strain evidence="3">CBS6341</strain>
    </source>
</reference>
<comment type="caution">
    <text evidence="3">The sequence shown here is derived from an EMBL/GenBank/DDBJ whole genome shotgun (WGS) entry which is preliminary data.</text>
</comment>
<dbReference type="Gene3D" id="2.30.30.190">
    <property type="entry name" value="CAP Gly-rich-like domain"/>
    <property type="match status" value="1"/>
</dbReference>
<evidence type="ECO:0000313" key="4">
    <source>
        <dbReference type="Proteomes" id="UP000769528"/>
    </source>
</evidence>
<dbReference type="InterPro" id="IPR000938">
    <property type="entry name" value="CAP-Gly_domain"/>
</dbReference>
<evidence type="ECO:0000256" key="1">
    <source>
        <dbReference type="SAM" id="Coils"/>
    </source>
</evidence>
<dbReference type="SUPFAM" id="SSF74924">
    <property type="entry name" value="Cap-Gly domain"/>
    <property type="match status" value="1"/>
</dbReference>
<feature type="coiled-coil region" evidence="1">
    <location>
        <begin position="225"/>
        <end position="375"/>
    </location>
</feature>
<dbReference type="PROSITE" id="PS00845">
    <property type="entry name" value="CAP_GLY_1"/>
    <property type="match status" value="1"/>
</dbReference>
<dbReference type="AlphaFoldDB" id="A0A9P8T343"/>
<sequence>MTIEIGDSVKFKGHDAIVRFIGETQFAPGDWVGLELNIPMGKNNGSINGIQYFQCLDNYGIFTRINTLDENLIDEGNNINTNEERLKLIISKLQDKLYSMNQKIESLNSKLENSGKEEQNLKELLNNTNEDIEILTIDKEMLDEKIELLNQDIENLKLTNQNLTNQLIQLKELLPLDSMEIIERNLKLEQALIKLRDYSKRQQISFNENLQNLTNSNESDLKIKYNELLKKLNKSEQLIKELQINIESSLNSTEIIEKLTQENFKLMEENKSLKDNLIELEELNKFHKDIESLNKETEIELLLNIETLQKIIDEKDLQILKLQNSLNNLNTNQDLKEISNFDNEQNSNFLNLKKIRDFQFQIAKLSREKQEFKKRLIFSQFENSINDLNFVKIVKIFQYLSDSIEFINDQDFHSFLFKVKYKLHLMNFISLLNSITVQSSYELQSLQLIKTQVSNNIIEDDFGKLPIFQSFSLKDNSISKLILELSIELNHLQILQIVLKGLKEINNKFAKMENKDFEEIVNKFIKWFEENIGNLKSLNPSIHDIKLIEGNEFFKISTQITRFIEILSTKSSSIEYETSNNLSLNPQITELIQIFNNSSIHSLKPLNFEIIELQINSEIKQTDGKDELIEQLELKIGILNSRLTHLSELEQLIKKYKLTNEELNQTNIDLNNKLDDLFAKNSKLVQDLNKLKNNSILYNESFNNLKQQRENQERDELLYKIHNLQRTIKNFKIHQFTNGYNSNQWLKIEFPKFNAFQLTDLEKIRRLGDDLRKSVKYNKIR</sequence>
<dbReference type="OrthoDB" id="2130750at2759"/>
<dbReference type="PROSITE" id="PS50245">
    <property type="entry name" value="CAP_GLY_2"/>
    <property type="match status" value="1"/>
</dbReference>
<feature type="coiled-coil region" evidence="1">
    <location>
        <begin position="90"/>
        <end position="173"/>
    </location>
</feature>
<gene>
    <name evidence="3" type="ORF">WICMUC_005849</name>
</gene>
<accession>A0A9P8T343</accession>
<dbReference type="Proteomes" id="UP000769528">
    <property type="component" value="Unassembled WGS sequence"/>
</dbReference>
<proteinExistence type="predicted"/>
<reference evidence="3" key="1">
    <citation type="journal article" date="2021" name="Open Biol.">
        <title>Shared evolutionary footprints suggest mitochondrial oxidative damage underlies multiple complex I losses in fungi.</title>
        <authorList>
            <person name="Schikora-Tamarit M.A."/>
            <person name="Marcet-Houben M."/>
            <person name="Nosek J."/>
            <person name="Gabaldon T."/>
        </authorList>
    </citation>
    <scope>NUCLEOTIDE SEQUENCE</scope>
    <source>
        <strain evidence="3">CBS6341</strain>
    </source>
</reference>
<dbReference type="EMBL" id="JAEUBF010001479">
    <property type="protein sequence ID" value="KAH3664321.1"/>
    <property type="molecule type" value="Genomic_DNA"/>
</dbReference>
<dbReference type="Pfam" id="PF01302">
    <property type="entry name" value="CAP_GLY"/>
    <property type="match status" value="1"/>
</dbReference>
<dbReference type="InterPro" id="IPR036859">
    <property type="entry name" value="CAP-Gly_dom_sf"/>
</dbReference>
<protein>
    <recommendedName>
        <fullName evidence="2">CAP-Gly domain-containing protein</fullName>
    </recommendedName>
</protein>
<feature type="coiled-coil region" evidence="1">
    <location>
        <begin position="646"/>
        <end position="708"/>
    </location>
</feature>
<keyword evidence="4" id="KW-1185">Reference proteome</keyword>
<evidence type="ECO:0000259" key="2">
    <source>
        <dbReference type="PROSITE" id="PS50245"/>
    </source>
</evidence>
<organism evidence="3 4">
    <name type="scientific">Wickerhamomyces mucosus</name>
    <dbReference type="NCBI Taxonomy" id="1378264"/>
    <lineage>
        <taxon>Eukaryota</taxon>
        <taxon>Fungi</taxon>
        <taxon>Dikarya</taxon>
        <taxon>Ascomycota</taxon>
        <taxon>Saccharomycotina</taxon>
        <taxon>Saccharomycetes</taxon>
        <taxon>Phaffomycetales</taxon>
        <taxon>Wickerhamomycetaceae</taxon>
        <taxon>Wickerhamomyces</taxon>
    </lineage>
</organism>
<dbReference type="SMART" id="SM01052">
    <property type="entry name" value="CAP_GLY"/>
    <property type="match status" value="1"/>
</dbReference>
<dbReference type="PANTHER" id="PTHR18916">
    <property type="entry name" value="DYNACTIN 1-RELATED MICROTUBULE-BINDING"/>
    <property type="match status" value="1"/>
</dbReference>
<evidence type="ECO:0000313" key="3">
    <source>
        <dbReference type="EMBL" id="KAH3664321.1"/>
    </source>
</evidence>
<feature type="domain" description="CAP-Gly" evidence="2">
    <location>
        <begin position="22"/>
        <end position="64"/>
    </location>
</feature>
<keyword evidence="1" id="KW-0175">Coiled coil</keyword>